<sequence length="233" mass="26926">LPSDSLRNIFSKIFIFKSTFSTVSCLYLPNPSHTMTEVYELIENTLSGNNIPANADFLQWHVRMVHADGFTLGIISDEEGKFDTSKNHWAIIIETARRDVRLSMESRMNKKTRKHGVLVLTRLSYEGKSRSVLYRETYSWKYPAVTVKEVVEFALDHGWHKYKMFTTTDGAKKGCRHHLKTMLLGFQARGWIGSKSDDGQKIDDFLPFVYTRDEDDYNQVEVKPKSIDLGEFL</sequence>
<gene>
    <name evidence="2" type="ORF">TPAR_07555</name>
</gene>
<feature type="domain" description="DUF7770" evidence="1">
    <location>
        <begin position="81"/>
        <end position="232"/>
    </location>
</feature>
<name>A0A2S4KPV1_9HYPO</name>
<dbReference type="AlphaFoldDB" id="A0A2S4KPV1"/>
<dbReference type="Pfam" id="PF24968">
    <property type="entry name" value="DUF7770"/>
    <property type="match status" value="1"/>
</dbReference>
<dbReference type="OrthoDB" id="5149939at2759"/>
<evidence type="ECO:0000259" key="1">
    <source>
        <dbReference type="Pfam" id="PF24968"/>
    </source>
</evidence>
<reference evidence="2 3" key="1">
    <citation type="submission" date="2018-01" db="EMBL/GenBank/DDBJ databases">
        <title>Harnessing the power of phylogenomics to disentangle the directionality and signatures of interkingdom host jumping in the parasitic fungal genus Tolypocladium.</title>
        <authorList>
            <person name="Quandt C.A."/>
            <person name="Patterson W."/>
            <person name="Spatafora J.W."/>
        </authorList>
    </citation>
    <scope>NUCLEOTIDE SEQUENCE [LARGE SCALE GENOMIC DNA]</scope>
    <source>
        <strain evidence="2 3">NRBC 100945</strain>
    </source>
</reference>
<accession>A0A2S4KPV1</accession>
<comment type="caution">
    <text evidence="2">The sequence shown here is derived from an EMBL/GenBank/DDBJ whole genome shotgun (WGS) entry which is preliminary data.</text>
</comment>
<keyword evidence="3" id="KW-1185">Reference proteome</keyword>
<evidence type="ECO:0000313" key="3">
    <source>
        <dbReference type="Proteomes" id="UP000237481"/>
    </source>
</evidence>
<dbReference type="EMBL" id="PKSG01000888">
    <property type="protein sequence ID" value="POR32225.1"/>
    <property type="molecule type" value="Genomic_DNA"/>
</dbReference>
<dbReference type="Proteomes" id="UP000237481">
    <property type="component" value="Unassembled WGS sequence"/>
</dbReference>
<evidence type="ECO:0000313" key="2">
    <source>
        <dbReference type="EMBL" id="POR32225.1"/>
    </source>
</evidence>
<organism evidence="2 3">
    <name type="scientific">Tolypocladium paradoxum</name>
    <dbReference type="NCBI Taxonomy" id="94208"/>
    <lineage>
        <taxon>Eukaryota</taxon>
        <taxon>Fungi</taxon>
        <taxon>Dikarya</taxon>
        <taxon>Ascomycota</taxon>
        <taxon>Pezizomycotina</taxon>
        <taxon>Sordariomycetes</taxon>
        <taxon>Hypocreomycetidae</taxon>
        <taxon>Hypocreales</taxon>
        <taxon>Ophiocordycipitaceae</taxon>
        <taxon>Tolypocladium</taxon>
    </lineage>
</organism>
<proteinExistence type="predicted"/>
<protein>
    <recommendedName>
        <fullName evidence="1">DUF7770 domain-containing protein</fullName>
    </recommendedName>
</protein>
<feature type="non-terminal residue" evidence="2">
    <location>
        <position position="1"/>
    </location>
</feature>
<dbReference type="InterPro" id="IPR056672">
    <property type="entry name" value="DUF7770"/>
</dbReference>